<dbReference type="Pfam" id="PF13469">
    <property type="entry name" value="Sulfotransfer_3"/>
    <property type="match status" value="1"/>
</dbReference>
<evidence type="ECO:0000313" key="3">
    <source>
        <dbReference type="EMBL" id="HEC05235.1"/>
    </source>
</evidence>
<proteinExistence type="predicted"/>
<comment type="caution">
    <text evidence="3">The sequence shown here is derived from an EMBL/GenBank/DDBJ whole genome shotgun (WGS) entry which is preliminary data.</text>
</comment>
<organism evidence="3">
    <name type="scientific">Thiolapillus brandeum</name>
    <dbReference type="NCBI Taxonomy" id="1076588"/>
    <lineage>
        <taxon>Bacteria</taxon>
        <taxon>Pseudomonadati</taxon>
        <taxon>Pseudomonadota</taxon>
        <taxon>Gammaproteobacteria</taxon>
        <taxon>Chromatiales</taxon>
        <taxon>Sedimenticolaceae</taxon>
        <taxon>Thiolapillus</taxon>
    </lineage>
</organism>
<reference evidence="3" key="1">
    <citation type="journal article" date="2020" name="mSystems">
        <title>Genome- and Community-Level Interaction Insights into Carbon Utilization and Element Cycling Functions of Hydrothermarchaeota in Hydrothermal Sediment.</title>
        <authorList>
            <person name="Zhou Z."/>
            <person name="Liu Y."/>
            <person name="Xu W."/>
            <person name="Pan J."/>
            <person name="Luo Z.H."/>
            <person name="Li M."/>
        </authorList>
    </citation>
    <scope>NUCLEOTIDE SEQUENCE [LARGE SCALE GENOMIC DNA]</scope>
    <source>
        <strain evidence="3">HyVt-458</strain>
    </source>
</reference>
<keyword evidence="2" id="KW-0175">Coiled coil</keyword>
<dbReference type="SUPFAM" id="SSF52540">
    <property type="entry name" value="P-loop containing nucleoside triphosphate hydrolases"/>
    <property type="match status" value="1"/>
</dbReference>
<evidence type="ECO:0000256" key="1">
    <source>
        <dbReference type="ARBA" id="ARBA00022679"/>
    </source>
</evidence>
<keyword evidence="1" id="KW-0808">Transferase</keyword>
<sequence length="311" mass="35777">MEPGQTQDPASDGKQQHFRIGTLHPLGTRRYRSPVRNHPFGHPLMNLKKWLRKKRRQLKLAQLTKQGKACSPKKWVFIVGCYNSGTTLLHDVIASHPEVAHLPREGQYCTDQLLIPSDVGLTRVWALQPEMFVPSLKNEPDAEKIKRQWCGYMSNPLLPVFLEKSIPNAARVEWLNRHFPDAHFIALIRNGYAVAEGIHRKAGQSVEVAAKQWQQSNRIMLDQLDKVERKLLLRYEDLTSKPAESLEKVMKFLDLDIARLQADKQWTVHGETSKIRNMNARSISRLSDEDKAFIRGEAQEMLDAFHYSSDK</sequence>
<dbReference type="InterPro" id="IPR026634">
    <property type="entry name" value="TPST-like"/>
</dbReference>
<dbReference type="GO" id="GO:0008476">
    <property type="term" value="F:protein-tyrosine sulfotransferase activity"/>
    <property type="evidence" value="ECO:0007669"/>
    <property type="project" value="InterPro"/>
</dbReference>
<feature type="coiled-coil region" evidence="2">
    <location>
        <begin position="210"/>
        <end position="263"/>
    </location>
</feature>
<gene>
    <name evidence="3" type="ORF">ENJ12_00145</name>
</gene>
<dbReference type="PANTHER" id="PTHR12788:SF10">
    <property type="entry name" value="PROTEIN-TYROSINE SULFOTRANSFERASE"/>
    <property type="match status" value="1"/>
</dbReference>
<dbReference type="AlphaFoldDB" id="A0A831RU83"/>
<protein>
    <submittedName>
        <fullName evidence="3">Sulfotransferase</fullName>
    </submittedName>
</protein>
<evidence type="ECO:0000256" key="2">
    <source>
        <dbReference type="SAM" id="Coils"/>
    </source>
</evidence>
<dbReference type="InterPro" id="IPR027417">
    <property type="entry name" value="P-loop_NTPase"/>
</dbReference>
<accession>A0A831RU83</accession>
<name>A0A831RU83_9GAMM</name>
<dbReference type="Gene3D" id="3.40.50.300">
    <property type="entry name" value="P-loop containing nucleotide triphosphate hydrolases"/>
    <property type="match status" value="1"/>
</dbReference>
<dbReference type="EMBL" id="DRLF01000006">
    <property type="protein sequence ID" value="HEC05235.1"/>
    <property type="molecule type" value="Genomic_DNA"/>
</dbReference>
<dbReference type="Proteomes" id="UP000886339">
    <property type="component" value="Unassembled WGS sequence"/>
</dbReference>
<dbReference type="PANTHER" id="PTHR12788">
    <property type="entry name" value="PROTEIN-TYROSINE SULFOTRANSFERASE 2"/>
    <property type="match status" value="1"/>
</dbReference>